<evidence type="ECO:0000313" key="3">
    <source>
        <dbReference type="EMBL" id="BAI62850.1"/>
    </source>
</evidence>
<feature type="transmembrane region" description="Helical" evidence="1">
    <location>
        <begin position="375"/>
        <end position="403"/>
    </location>
</feature>
<keyword evidence="4" id="KW-1185">Reference proteome</keyword>
<evidence type="ECO:0000256" key="1">
    <source>
        <dbReference type="SAM" id="Phobius"/>
    </source>
</evidence>
<dbReference type="KEGG" id="mpd:MCP_2778"/>
<dbReference type="PATRIC" id="fig|304371.9.peg.2844"/>
<dbReference type="GeneID" id="8682465"/>
<dbReference type="OrthoDB" id="53365at2157"/>
<proteinExistence type="predicted"/>
<keyword evidence="1" id="KW-0472">Membrane</keyword>
<dbReference type="RefSeq" id="WP_012901520.1">
    <property type="nucleotide sequence ID" value="NC_013665.1"/>
</dbReference>
<reference evidence="3 4" key="1">
    <citation type="journal article" date="2007" name="Appl. Environ. Microbiol.">
        <title>Isolation of key methanogens for global methane emission from rice paddy fields: a novel isolate affiliated with the clone cluster rice cluster I.</title>
        <authorList>
            <person name="Sakai S."/>
            <person name="Imachi H."/>
            <person name="Sekiguchi Y."/>
            <person name="Ohashi A."/>
            <person name="Harada H."/>
            <person name="Kamagata Y."/>
        </authorList>
    </citation>
    <scope>NUCLEOTIDE SEQUENCE [LARGE SCALE GENOMIC DNA]</scope>
    <source>
        <strain evidence="4">DSM 17711 / JCM 13418 / NBRC 101707 / SANAE</strain>
    </source>
</reference>
<dbReference type="InterPro" id="IPR002823">
    <property type="entry name" value="DUF112_TM"/>
</dbReference>
<dbReference type="PANTHER" id="PTHR42204:SF1">
    <property type="entry name" value="INTEGRAL MEMBRANE PROTEIN"/>
    <property type="match status" value="1"/>
</dbReference>
<evidence type="ECO:0000259" key="2">
    <source>
        <dbReference type="Pfam" id="PF01970"/>
    </source>
</evidence>
<feature type="transmembrane region" description="Helical" evidence="1">
    <location>
        <begin position="36"/>
        <end position="61"/>
    </location>
</feature>
<feature type="transmembrane region" description="Helical" evidence="1">
    <location>
        <begin position="288"/>
        <end position="310"/>
    </location>
</feature>
<feature type="transmembrane region" description="Helical" evidence="1">
    <location>
        <begin position="206"/>
        <end position="224"/>
    </location>
</feature>
<dbReference type="PANTHER" id="PTHR42204">
    <property type="entry name" value="INTEGRAL MEMBRANE PROTEIN"/>
    <property type="match status" value="1"/>
</dbReference>
<reference evidence="4" key="3">
    <citation type="journal article" date="2011" name="PLoS ONE">
        <title>Genome sequence of a mesophilic hydrogenotrophic methanogen Methanocella paludicola, the first cultivated representative of the order Methanocellales.</title>
        <authorList>
            <person name="Sakai S."/>
            <person name="Takaki Y."/>
            <person name="Shimamura S."/>
            <person name="Sekine M."/>
            <person name="Tajima T."/>
            <person name="Kosugi H."/>
            <person name="Ichikawa N."/>
            <person name="Tasumi E."/>
            <person name="Hiraki A.T."/>
            <person name="Shimizu A."/>
            <person name="Kato Y."/>
            <person name="Nishiko R."/>
            <person name="Mori K."/>
            <person name="Fujita N."/>
            <person name="Imachi H."/>
            <person name="Takai K."/>
        </authorList>
    </citation>
    <scope>NUCLEOTIDE SEQUENCE [LARGE SCALE GENOMIC DNA]</scope>
    <source>
        <strain evidence="4">DSM 17711 / JCM 13418 / NBRC 101707 / SANAE</strain>
    </source>
</reference>
<dbReference type="AlphaFoldDB" id="D1Z2C8"/>
<protein>
    <recommendedName>
        <fullName evidence="2">DUF112 domain-containing protein</fullName>
    </recommendedName>
</protein>
<dbReference type="EMBL" id="AP011532">
    <property type="protein sequence ID" value="BAI62850.1"/>
    <property type="molecule type" value="Genomic_DNA"/>
</dbReference>
<feature type="transmembrane region" description="Helical" evidence="1">
    <location>
        <begin position="330"/>
        <end position="363"/>
    </location>
</feature>
<feature type="domain" description="DUF112" evidence="2">
    <location>
        <begin position="13"/>
        <end position="415"/>
    </location>
</feature>
<dbReference type="Proteomes" id="UP000001882">
    <property type="component" value="Chromosome"/>
</dbReference>
<feature type="transmembrane region" description="Helical" evidence="1">
    <location>
        <begin position="139"/>
        <end position="158"/>
    </location>
</feature>
<reference evidence="3 4" key="2">
    <citation type="journal article" date="2008" name="Int. J. Syst. Evol. Microbiol.">
        <title>Methanocella paludicola gen. nov., sp. nov., a methane-producing archaeon, the first isolate of the lineage 'Rice Cluster I', and proposal of the new archaeal order Methanocellales ord. nov.</title>
        <authorList>
            <person name="Sakai S."/>
            <person name="Imachi H."/>
            <person name="Hanada S."/>
            <person name="Ohashi A."/>
            <person name="Harada H."/>
            <person name="Kamagata Y."/>
        </authorList>
    </citation>
    <scope>NUCLEOTIDE SEQUENCE [LARGE SCALE GENOMIC DNA]</scope>
    <source>
        <strain evidence="4">DSM 17711 / JCM 13418 / NBRC 101707 / SANAE</strain>
    </source>
</reference>
<feature type="transmembrane region" description="Helical" evidence="1">
    <location>
        <begin position="409"/>
        <end position="426"/>
    </location>
</feature>
<dbReference type="InParanoid" id="D1Z2C8"/>
<name>D1Z2C8_METPS</name>
<dbReference type="STRING" id="304371.MCP_2778"/>
<accession>D1Z2C8</accession>
<keyword evidence="1" id="KW-0812">Transmembrane</keyword>
<dbReference type="eggNOG" id="arCOG04469">
    <property type="taxonomic scope" value="Archaea"/>
</dbReference>
<gene>
    <name evidence="3" type="ordered locus">MCP_2778</name>
</gene>
<keyword evidence="1" id="KW-1133">Transmembrane helix</keyword>
<dbReference type="Pfam" id="PF01970">
    <property type="entry name" value="TctA"/>
    <property type="match status" value="1"/>
</dbReference>
<sequence>MLELSLLLLASSVLAGIAVGAVAGLLPGVHVNNTSAILLGLAPALAALGVPALYVAVMIVASTVSQSFLDIVPSIFLGAPDEATVMAVLPGHRMLLEGRGVEAVRLSAMGSGLAIGVSLLLMAPLSLFFRHFNGPIQDYMGLILIAISGLVILSNKGTGPFAGAPERLKAVAWAAAIFLACGFLGLAAFGAEGLLSPLIHIAAPEMLLPLLSGLFGAPTLLLSLRSTPIMPPQYKSTLSLPAGDVLRGAAAGTAAGALVSWFPAVSTGVATTITGMFSKKSEADDRKYLVSVSGVNTANAVFSLVALYVIGHPRSGAVAAAQAVIGAIDFRTFMLLAFAMCLAGALSYPVTMLAGGVAAAVFAKINYGLLNTTVLAFLGAMSLTMTGFLGFAVFVLAAMLGLAPHLVNVRKTCLMGVLLVPCILYFI</sequence>
<organism evidence="3 4">
    <name type="scientific">Methanocella paludicola (strain DSM 17711 / JCM 13418 / NBRC 101707 / SANAE)</name>
    <dbReference type="NCBI Taxonomy" id="304371"/>
    <lineage>
        <taxon>Archaea</taxon>
        <taxon>Methanobacteriati</taxon>
        <taxon>Methanobacteriota</taxon>
        <taxon>Stenosarchaea group</taxon>
        <taxon>Methanomicrobia</taxon>
        <taxon>Methanocellales</taxon>
        <taxon>Methanocellaceae</taxon>
        <taxon>Methanocella</taxon>
    </lineage>
</organism>
<feature type="transmembrane region" description="Helical" evidence="1">
    <location>
        <begin position="170"/>
        <end position="191"/>
    </location>
</feature>
<feature type="transmembrane region" description="Helical" evidence="1">
    <location>
        <begin position="103"/>
        <end position="127"/>
    </location>
</feature>
<evidence type="ECO:0000313" key="4">
    <source>
        <dbReference type="Proteomes" id="UP000001882"/>
    </source>
</evidence>